<dbReference type="OrthoDB" id="5597489at2759"/>
<evidence type="ECO:0000259" key="3">
    <source>
        <dbReference type="Pfam" id="PF24841"/>
    </source>
</evidence>
<feature type="compositionally biased region" description="Basic and acidic residues" evidence="1">
    <location>
        <begin position="73"/>
        <end position="90"/>
    </location>
</feature>
<dbReference type="EMBL" id="ML976696">
    <property type="protein sequence ID" value="KAF1971075.1"/>
    <property type="molecule type" value="Genomic_DNA"/>
</dbReference>
<keyword evidence="5" id="KW-1185">Reference proteome</keyword>
<feature type="region of interest" description="Disordered" evidence="1">
    <location>
        <begin position="71"/>
        <end position="92"/>
    </location>
</feature>
<dbReference type="AlphaFoldDB" id="A0A6A5V1U9"/>
<feature type="domain" description="DUF7719" evidence="3">
    <location>
        <begin position="162"/>
        <end position="229"/>
    </location>
</feature>
<evidence type="ECO:0000313" key="5">
    <source>
        <dbReference type="Proteomes" id="UP000800036"/>
    </source>
</evidence>
<feature type="region of interest" description="Disordered" evidence="1">
    <location>
        <begin position="1"/>
        <end position="51"/>
    </location>
</feature>
<evidence type="ECO:0000256" key="2">
    <source>
        <dbReference type="SAM" id="Phobius"/>
    </source>
</evidence>
<dbReference type="PANTHER" id="PTHR37846:SF1">
    <property type="entry name" value="DEACETYLASE-LIKE PROTEIN"/>
    <property type="match status" value="1"/>
</dbReference>
<dbReference type="Pfam" id="PF24841">
    <property type="entry name" value="DUF7719"/>
    <property type="match status" value="1"/>
</dbReference>
<keyword evidence="2" id="KW-0812">Transmembrane</keyword>
<feature type="transmembrane region" description="Helical" evidence="2">
    <location>
        <begin position="132"/>
        <end position="149"/>
    </location>
</feature>
<keyword evidence="2" id="KW-0472">Membrane</keyword>
<keyword evidence="2" id="KW-1133">Transmembrane helix</keyword>
<gene>
    <name evidence="4" type="ORF">BU23DRAFT_648515</name>
</gene>
<proteinExistence type="predicted"/>
<organism evidence="4 5">
    <name type="scientific">Bimuria novae-zelandiae CBS 107.79</name>
    <dbReference type="NCBI Taxonomy" id="1447943"/>
    <lineage>
        <taxon>Eukaryota</taxon>
        <taxon>Fungi</taxon>
        <taxon>Dikarya</taxon>
        <taxon>Ascomycota</taxon>
        <taxon>Pezizomycotina</taxon>
        <taxon>Dothideomycetes</taxon>
        <taxon>Pleosporomycetidae</taxon>
        <taxon>Pleosporales</taxon>
        <taxon>Massarineae</taxon>
        <taxon>Didymosphaeriaceae</taxon>
        <taxon>Bimuria</taxon>
    </lineage>
</organism>
<dbReference type="PANTHER" id="PTHR37846">
    <property type="entry name" value="YALI0B21296P"/>
    <property type="match status" value="1"/>
</dbReference>
<reference evidence="4" key="1">
    <citation type="journal article" date="2020" name="Stud. Mycol.">
        <title>101 Dothideomycetes genomes: a test case for predicting lifestyles and emergence of pathogens.</title>
        <authorList>
            <person name="Haridas S."/>
            <person name="Albert R."/>
            <person name="Binder M."/>
            <person name="Bloem J."/>
            <person name="Labutti K."/>
            <person name="Salamov A."/>
            <person name="Andreopoulos B."/>
            <person name="Baker S."/>
            <person name="Barry K."/>
            <person name="Bills G."/>
            <person name="Bluhm B."/>
            <person name="Cannon C."/>
            <person name="Castanera R."/>
            <person name="Culley D."/>
            <person name="Daum C."/>
            <person name="Ezra D."/>
            <person name="Gonzalez J."/>
            <person name="Henrissat B."/>
            <person name="Kuo A."/>
            <person name="Liang C."/>
            <person name="Lipzen A."/>
            <person name="Lutzoni F."/>
            <person name="Magnuson J."/>
            <person name="Mondo S."/>
            <person name="Nolan M."/>
            <person name="Ohm R."/>
            <person name="Pangilinan J."/>
            <person name="Park H.-J."/>
            <person name="Ramirez L."/>
            <person name="Alfaro M."/>
            <person name="Sun H."/>
            <person name="Tritt A."/>
            <person name="Yoshinaga Y."/>
            <person name="Zwiers L.-H."/>
            <person name="Turgeon B."/>
            <person name="Goodwin S."/>
            <person name="Spatafora J."/>
            <person name="Crous P."/>
            <person name="Grigoriev I."/>
        </authorList>
    </citation>
    <scope>NUCLEOTIDE SEQUENCE</scope>
    <source>
        <strain evidence="4">CBS 107.79</strain>
    </source>
</reference>
<name>A0A6A5V1U9_9PLEO</name>
<protein>
    <recommendedName>
        <fullName evidence="3">DUF7719 domain-containing protein</fullName>
    </recommendedName>
</protein>
<feature type="compositionally biased region" description="Polar residues" evidence="1">
    <location>
        <begin position="15"/>
        <end position="27"/>
    </location>
</feature>
<accession>A0A6A5V1U9</accession>
<dbReference type="Proteomes" id="UP000800036">
    <property type="component" value="Unassembled WGS sequence"/>
</dbReference>
<evidence type="ECO:0000313" key="4">
    <source>
        <dbReference type="EMBL" id="KAF1971075.1"/>
    </source>
</evidence>
<evidence type="ECO:0000256" key="1">
    <source>
        <dbReference type="SAM" id="MobiDB-lite"/>
    </source>
</evidence>
<feature type="transmembrane region" description="Helical" evidence="2">
    <location>
        <begin position="161"/>
        <end position="179"/>
    </location>
</feature>
<dbReference type="InterPro" id="IPR056136">
    <property type="entry name" value="DUF7719"/>
</dbReference>
<sequence>MGGNRKERRAAGKATNGNAKSTGSAFQPSDELDEEGINMILQHPDRSGPKGKTLFELAEERQRELDIANGKTPRYDINKDNTPEGERPFNDDEPMGPLAEGIIYSLTMAVCHLTLDILVYNQYREDVIWAEIFQRAGTALPIFFLLVYLSHVDLPNRFPLLRNLAFFAGAIAAGCYLVHSGNKHGYFYVMKAAPPVATLWVWSTMEMDVQYSALSAAAVLGYTWWNDFTFF</sequence>